<dbReference type="AlphaFoldDB" id="X0SQ82"/>
<protein>
    <submittedName>
        <fullName evidence="1">Uncharacterized protein</fullName>
    </submittedName>
</protein>
<dbReference type="EMBL" id="BARS01003129">
    <property type="protein sequence ID" value="GAF78027.1"/>
    <property type="molecule type" value="Genomic_DNA"/>
</dbReference>
<name>X0SQ82_9ZZZZ</name>
<feature type="non-terminal residue" evidence="1">
    <location>
        <position position="1"/>
    </location>
</feature>
<organism evidence="1">
    <name type="scientific">marine sediment metagenome</name>
    <dbReference type="NCBI Taxonomy" id="412755"/>
    <lineage>
        <taxon>unclassified sequences</taxon>
        <taxon>metagenomes</taxon>
        <taxon>ecological metagenomes</taxon>
    </lineage>
</organism>
<accession>X0SQ82</accession>
<evidence type="ECO:0000313" key="1">
    <source>
        <dbReference type="EMBL" id="GAF78027.1"/>
    </source>
</evidence>
<sequence length="29" mass="3283">HRFPLTEIEEAFKIAADKITGSIKVLINQ</sequence>
<gene>
    <name evidence="1" type="ORF">S01H1_06031</name>
</gene>
<proteinExistence type="predicted"/>
<comment type="caution">
    <text evidence="1">The sequence shown here is derived from an EMBL/GenBank/DDBJ whole genome shotgun (WGS) entry which is preliminary data.</text>
</comment>
<reference evidence="1" key="1">
    <citation type="journal article" date="2014" name="Front. Microbiol.">
        <title>High frequency of phylogenetically diverse reductive dehalogenase-homologous genes in deep subseafloor sedimentary metagenomes.</title>
        <authorList>
            <person name="Kawai M."/>
            <person name="Futagami T."/>
            <person name="Toyoda A."/>
            <person name="Takaki Y."/>
            <person name="Nishi S."/>
            <person name="Hori S."/>
            <person name="Arai W."/>
            <person name="Tsubouchi T."/>
            <person name="Morono Y."/>
            <person name="Uchiyama I."/>
            <person name="Ito T."/>
            <person name="Fujiyama A."/>
            <person name="Inagaki F."/>
            <person name="Takami H."/>
        </authorList>
    </citation>
    <scope>NUCLEOTIDE SEQUENCE</scope>
    <source>
        <strain evidence="1">Expedition CK06-06</strain>
    </source>
</reference>